<evidence type="ECO:0000259" key="1">
    <source>
        <dbReference type="Pfam" id="PF01541"/>
    </source>
</evidence>
<dbReference type="SUPFAM" id="SSF82771">
    <property type="entry name" value="GIY-YIG endonuclease"/>
    <property type="match status" value="1"/>
</dbReference>
<name>A0AAU8Z240_CLOBO</name>
<accession>A0AAU8Z240</accession>
<gene>
    <name evidence="2" type="ORF">C3B64_17695</name>
</gene>
<dbReference type="Pfam" id="PF01541">
    <property type="entry name" value="GIY-YIG"/>
    <property type="match status" value="1"/>
</dbReference>
<dbReference type="InterPro" id="IPR000305">
    <property type="entry name" value="GIY-YIG_endonuc"/>
</dbReference>
<organism evidence="2 3">
    <name type="scientific">Clostridium botulinum</name>
    <dbReference type="NCBI Taxonomy" id="1491"/>
    <lineage>
        <taxon>Bacteria</taxon>
        <taxon>Bacillati</taxon>
        <taxon>Bacillota</taxon>
        <taxon>Clostridia</taxon>
        <taxon>Eubacteriales</taxon>
        <taxon>Clostridiaceae</taxon>
        <taxon>Clostridium</taxon>
    </lineage>
</organism>
<dbReference type="CDD" id="cd10446">
    <property type="entry name" value="GIY-YIG_unchar_1"/>
    <property type="match status" value="1"/>
</dbReference>
<evidence type="ECO:0000313" key="2">
    <source>
        <dbReference type="EMBL" id="AVP65976.1"/>
    </source>
</evidence>
<dbReference type="InterPro" id="IPR035901">
    <property type="entry name" value="GIY-YIG_endonuc_sf"/>
</dbReference>
<proteinExistence type="predicted"/>
<evidence type="ECO:0000313" key="3">
    <source>
        <dbReference type="Proteomes" id="UP000238070"/>
    </source>
</evidence>
<dbReference type="Gene3D" id="3.40.1440.10">
    <property type="entry name" value="GIY-YIG endonuclease"/>
    <property type="match status" value="1"/>
</dbReference>
<sequence>MILTKILELKKFNMSKIKLVRHTVNRDYIKKLIDFGQFDLYQSVQKNDIFKNTDYFISFTDMQGSKALLYGVYKINGAQEILELPSEINLIKEAESWGEAPYYKYNLERDYSLADLEGRLVIDWGKAAILWHQRKLDKEIVEILPNCFVKIFPGYEEVILSFEELSKIINNPDANIQWEKMLSNVYGVYLILDTKSGQQYIGSAYGKDGIGGRWSHYVQSKHGDNKILIKLLNDDPLRYKKFQFSILNVLPNSTIKEQVIQRESIIKEKLGTRIFGLNAN</sequence>
<dbReference type="EMBL" id="CP027776">
    <property type="protein sequence ID" value="AVP65976.1"/>
    <property type="molecule type" value="Genomic_DNA"/>
</dbReference>
<dbReference type="Proteomes" id="UP000238070">
    <property type="component" value="Chromosome"/>
</dbReference>
<protein>
    <recommendedName>
        <fullName evidence="1">GIY-YIG domain-containing protein</fullName>
    </recommendedName>
</protein>
<dbReference type="AlphaFoldDB" id="A0AAU8Z240"/>
<feature type="domain" description="GIY-YIG" evidence="1">
    <location>
        <begin position="186"/>
        <end position="272"/>
    </location>
</feature>
<reference evidence="2 3" key="1">
    <citation type="submission" date="2018-01" db="EMBL/GenBank/DDBJ databases">
        <title>Genetic Diversity of Clostridium botulinum in seafood.</title>
        <authorList>
            <person name="Athira V."/>
            <person name="Arun Jyothi P.V."/>
            <person name="Lalitha K.V."/>
            <person name="Joseph T.C."/>
        </authorList>
    </citation>
    <scope>NUCLEOTIDE SEQUENCE [LARGE SCALE GENOMIC DNA]</scope>
    <source>
        <strain evidence="2 3">Mfbjulcb5</strain>
    </source>
</reference>